<accession>A0A9W6GLM4</accession>
<comment type="caution">
    <text evidence="1">The sequence shown here is derived from an EMBL/GenBank/DDBJ whole genome shotgun (WGS) entry which is preliminary data.</text>
</comment>
<organism evidence="1 2">
    <name type="scientific">Propionigenium maris DSM 9537</name>
    <dbReference type="NCBI Taxonomy" id="1123000"/>
    <lineage>
        <taxon>Bacteria</taxon>
        <taxon>Fusobacteriati</taxon>
        <taxon>Fusobacteriota</taxon>
        <taxon>Fusobacteriia</taxon>
        <taxon>Fusobacteriales</taxon>
        <taxon>Fusobacteriaceae</taxon>
        <taxon>Propionigenium</taxon>
    </lineage>
</organism>
<dbReference type="AlphaFoldDB" id="A0A9W6GLM4"/>
<keyword evidence="2" id="KW-1185">Reference proteome</keyword>
<protein>
    <submittedName>
        <fullName evidence="1">Uncharacterized protein</fullName>
    </submittedName>
</protein>
<reference evidence="1" key="1">
    <citation type="submission" date="2022-12" db="EMBL/GenBank/DDBJ databases">
        <title>Reference genome sequencing for broad-spectrum identification of bacterial and archaeal isolates by mass spectrometry.</title>
        <authorList>
            <person name="Sekiguchi Y."/>
            <person name="Tourlousse D.M."/>
        </authorList>
    </citation>
    <scope>NUCLEOTIDE SEQUENCE</scope>
    <source>
        <strain evidence="1">10succ1</strain>
    </source>
</reference>
<proteinExistence type="predicted"/>
<dbReference type="Proteomes" id="UP001144471">
    <property type="component" value="Unassembled WGS sequence"/>
</dbReference>
<gene>
    <name evidence="1" type="ORF">PM10SUCC1_15950</name>
</gene>
<name>A0A9W6GLM4_9FUSO</name>
<evidence type="ECO:0000313" key="2">
    <source>
        <dbReference type="Proteomes" id="UP001144471"/>
    </source>
</evidence>
<dbReference type="EMBL" id="BSDY01000006">
    <property type="protein sequence ID" value="GLI56081.1"/>
    <property type="molecule type" value="Genomic_DNA"/>
</dbReference>
<evidence type="ECO:0000313" key="1">
    <source>
        <dbReference type="EMBL" id="GLI56081.1"/>
    </source>
</evidence>
<sequence length="205" mass="22864">MAVREDGSIARSGKTPTEGGLVISGDLDKALSNDFYKFMVFTFENKSGSIVKVRDVTPIFGENNHNDNIRVTSGQELKVWYDAQMAEKERKEKNRSTLMGAAAVAGGLLAVFTDDTWQSIGIGLLAGGAASMTVDELYKDKRNIERGKVFPESHLMSGEFSIPAGLYERKWIVFNVDSRDSYPTQLELEYEVDGREERVVVPLKW</sequence>